<reference evidence="3" key="2">
    <citation type="journal article" date="2017" name="Nat. Plants">
        <title>The Aegilops tauschii genome reveals multiple impacts of transposons.</title>
        <authorList>
            <person name="Zhao G."/>
            <person name="Zou C."/>
            <person name="Li K."/>
            <person name="Wang K."/>
            <person name="Li T."/>
            <person name="Gao L."/>
            <person name="Zhang X."/>
            <person name="Wang H."/>
            <person name="Yang Z."/>
            <person name="Liu X."/>
            <person name="Jiang W."/>
            <person name="Mao L."/>
            <person name="Kong X."/>
            <person name="Jiao Y."/>
            <person name="Jia J."/>
        </authorList>
    </citation>
    <scope>NUCLEOTIDE SEQUENCE [LARGE SCALE GENOMIC DNA]</scope>
    <source>
        <strain evidence="3">cv. AL8/78</strain>
    </source>
</reference>
<reference evidence="2" key="4">
    <citation type="submission" date="2019-03" db="UniProtKB">
        <authorList>
            <consortium name="EnsemblPlants"/>
        </authorList>
    </citation>
    <scope>IDENTIFICATION</scope>
</reference>
<keyword evidence="3" id="KW-1185">Reference proteome</keyword>
<dbReference type="GO" id="GO:0016491">
    <property type="term" value="F:oxidoreductase activity"/>
    <property type="evidence" value="ECO:0007669"/>
    <property type="project" value="InterPro"/>
</dbReference>
<evidence type="ECO:0000259" key="1">
    <source>
        <dbReference type="Pfam" id="PF00248"/>
    </source>
</evidence>
<dbReference type="SUPFAM" id="SSF51430">
    <property type="entry name" value="NAD(P)-linked oxidoreductase"/>
    <property type="match status" value="1"/>
</dbReference>
<organism evidence="2 3">
    <name type="scientific">Aegilops tauschii subsp. strangulata</name>
    <name type="common">Goatgrass</name>
    <dbReference type="NCBI Taxonomy" id="200361"/>
    <lineage>
        <taxon>Eukaryota</taxon>
        <taxon>Viridiplantae</taxon>
        <taxon>Streptophyta</taxon>
        <taxon>Embryophyta</taxon>
        <taxon>Tracheophyta</taxon>
        <taxon>Spermatophyta</taxon>
        <taxon>Magnoliopsida</taxon>
        <taxon>Liliopsida</taxon>
        <taxon>Poales</taxon>
        <taxon>Poaceae</taxon>
        <taxon>BOP clade</taxon>
        <taxon>Pooideae</taxon>
        <taxon>Triticodae</taxon>
        <taxon>Triticeae</taxon>
        <taxon>Triticinae</taxon>
        <taxon>Aegilops</taxon>
    </lineage>
</organism>
<dbReference type="PROSITE" id="PS00062">
    <property type="entry name" value="ALDOKETO_REDUCTASE_2"/>
    <property type="match status" value="1"/>
</dbReference>
<dbReference type="InterPro" id="IPR036812">
    <property type="entry name" value="NAD(P)_OxRdtase_dom_sf"/>
</dbReference>
<feature type="domain" description="NADP-dependent oxidoreductase" evidence="1">
    <location>
        <begin position="4"/>
        <end position="96"/>
    </location>
</feature>
<dbReference type="PRINTS" id="PR00069">
    <property type="entry name" value="ALDKETRDTASE"/>
</dbReference>
<evidence type="ECO:0000313" key="2">
    <source>
        <dbReference type="EnsemblPlants" id="AET1Gv20677200.1"/>
    </source>
</evidence>
<sequence length="159" mass="17820">MSYILQIHAPLRSKKGAIPTPENFLPVDIPATWGAMEKVYASGKARAIGVSNFSCKRMEDLLAIASVPPAVNQVECHPGWQQMKLRELCQSKGVHLSVSFKHRQYSGDFPSFFSNHGSYFLENYSTSHVCCSQFFTSAFAGIFTLRKTWITWIHGSKLS</sequence>
<reference evidence="3" key="1">
    <citation type="journal article" date="2014" name="Science">
        <title>Ancient hybridizations among the ancestral genomes of bread wheat.</title>
        <authorList>
            <consortium name="International Wheat Genome Sequencing Consortium,"/>
            <person name="Marcussen T."/>
            <person name="Sandve S.R."/>
            <person name="Heier L."/>
            <person name="Spannagl M."/>
            <person name="Pfeifer M."/>
            <person name="Jakobsen K.S."/>
            <person name="Wulff B.B."/>
            <person name="Steuernagel B."/>
            <person name="Mayer K.F."/>
            <person name="Olsen O.A."/>
        </authorList>
    </citation>
    <scope>NUCLEOTIDE SEQUENCE [LARGE SCALE GENOMIC DNA]</scope>
    <source>
        <strain evidence="3">cv. AL8/78</strain>
    </source>
</reference>
<accession>A0A452Z8X9</accession>
<dbReference type="PANTHER" id="PTHR11732">
    <property type="entry name" value="ALDO/KETO REDUCTASE"/>
    <property type="match status" value="1"/>
</dbReference>
<reference evidence="2" key="3">
    <citation type="journal article" date="2017" name="Nature">
        <title>Genome sequence of the progenitor of the wheat D genome Aegilops tauschii.</title>
        <authorList>
            <person name="Luo M.C."/>
            <person name="Gu Y.Q."/>
            <person name="Puiu D."/>
            <person name="Wang H."/>
            <person name="Twardziok S.O."/>
            <person name="Deal K.R."/>
            <person name="Huo N."/>
            <person name="Zhu T."/>
            <person name="Wang L."/>
            <person name="Wang Y."/>
            <person name="McGuire P.E."/>
            <person name="Liu S."/>
            <person name="Long H."/>
            <person name="Ramasamy R.K."/>
            <person name="Rodriguez J.C."/>
            <person name="Van S.L."/>
            <person name="Yuan L."/>
            <person name="Wang Z."/>
            <person name="Xia Z."/>
            <person name="Xiao L."/>
            <person name="Anderson O.D."/>
            <person name="Ouyang S."/>
            <person name="Liang Y."/>
            <person name="Zimin A.V."/>
            <person name="Pertea G."/>
            <person name="Qi P."/>
            <person name="Bennetzen J.L."/>
            <person name="Dai X."/>
            <person name="Dawson M.W."/>
            <person name="Muller H.G."/>
            <person name="Kugler K."/>
            <person name="Rivarola-Duarte L."/>
            <person name="Spannagl M."/>
            <person name="Mayer K.F.X."/>
            <person name="Lu F.H."/>
            <person name="Bevan M.W."/>
            <person name="Leroy P."/>
            <person name="Li P."/>
            <person name="You F.M."/>
            <person name="Sun Q."/>
            <person name="Liu Z."/>
            <person name="Lyons E."/>
            <person name="Wicker T."/>
            <person name="Salzberg S.L."/>
            <person name="Devos K.M."/>
            <person name="Dvorak J."/>
        </authorList>
    </citation>
    <scope>NUCLEOTIDE SEQUENCE [LARGE SCALE GENOMIC DNA]</scope>
    <source>
        <strain evidence="2">cv. AL8/78</strain>
    </source>
</reference>
<dbReference type="Gramene" id="AET1Gv20677200.1">
    <property type="protein sequence ID" value="AET1Gv20677200.1"/>
    <property type="gene ID" value="AET1Gv20677200"/>
</dbReference>
<name>A0A452Z8X9_AEGTS</name>
<dbReference type="InterPro" id="IPR020471">
    <property type="entry name" value="AKR"/>
</dbReference>
<dbReference type="EnsemblPlants" id="AET1Gv20677200.1">
    <property type="protein sequence ID" value="AET1Gv20677200.1"/>
    <property type="gene ID" value="AET1Gv20677200"/>
</dbReference>
<dbReference type="AlphaFoldDB" id="A0A452Z8X9"/>
<dbReference type="Gene3D" id="3.20.20.100">
    <property type="entry name" value="NADP-dependent oxidoreductase domain"/>
    <property type="match status" value="1"/>
</dbReference>
<dbReference type="InterPro" id="IPR023210">
    <property type="entry name" value="NADP_OxRdtase_dom"/>
</dbReference>
<proteinExistence type="predicted"/>
<dbReference type="InterPro" id="IPR018170">
    <property type="entry name" value="Aldo/ket_reductase_CS"/>
</dbReference>
<reference evidence="2" key="5">
    <citation type="journal article" date="2021" name="G3 (Bethesda)">
        <title>Aegilops tauschii genome assembly Aet v5.0 features greater sequence contiguity and improved annotation.</title>
        <authorList>
            <person name="Wang L."/>
            <person name="Zhu T."/>
            <person name="Rodriguez J.C."/>
            <person name="Deal K.R."/>
            <person name="Dubcovsky J."/>
            <person name="McGuire P.E."/>
            <person name="Lux T."/>
            <person name="Spannagl M."/>
            <person name="Mayer K.F.X."/>
            <person name="Baldrich P."/>
            <person name="Meyers B.C."/>
            <person name="Huo N."/>
            <person name="Gu Y.Q."/>
            <person name="Zhou H."/>
            <person name="Devos K.M."/>
            <person name="Bennetzen J.L."/>
            <person name="Unver T."/>
            <person name="Budak H."/>
            <person name="Gulick P.J."/>
            <person name="Galiba G."/>
            <person name="Kalapos B."/>
            <person name="Nelson D.R."/>
            <person name="Li P."/>
            <person name="You F.M."/>
            <person name="Luo M.C."/>
            <person name="Dvorak J."/>
        </authorList>
    </citation>
    <scope>NUCLEOTIDE SEQUENCE [LARGE SCALE GENOMIC DNA]</scope>
    <source>
        <strain evidence="2">cv. AL8/78</strain>
    </source>
</reference>
<evidence type="ECO:0000313" key="3">
    <source>
        <dbReference type="Proteomes" id="UP000015105"/>
    </source>
</evidence>
<dbReference type="Proteomes" id="UP000015105">
    <property type="component" value="Chromosome 1D"/>
</dbReference>
<protein>
    <recommendedName>
        <fullName evidence="1">NADP-dependent oxidoreductase domain-containing protein</fullName>
    </recommendedName>
</protein>
<dbReference type="Pfam" id="PF00248">
    <property type="entry name" value="Aldo_ket_red"/>
    <property type="match status" value="1"/>
</dbReference>